<evidence type="ECO:0000313" key="2">
    <source>
        <dbReference type="EMBL" id="GGP08912.1"/>
    </source>
</evidence>
<feature type="transmembrane region" description="Helical" evidence="1">
    <location>
        <begin position="62"/>
        <end position="83"/>
    </location>
</feature>
<name>A0ABQ2NQ33_9BACI</name>
<dbReference type="EMBL" id="BMLW01000002">
    <property type="protein sequence ID" value="GGP08912.1"/>
    <property type="molecule type" value="Genomic_DNA"/>
</dbReference>
<dbReference type="Proteomes" id="UP000641206">
    <property type="component" value="Unassembled WGS sequence"/>
</dbReference>
<keyword evidence="1" id="KW-0472">Membrane</keyword>
<dbReference type="NCBIfam" id="NF041644">
    <property type="entry name" value="CBO0543_fam"/>
    <property type="match status" value="1"/>
</dbReference>
<gene>
    <name evidence="2" type="ORF">GCM10011346_11130</name>
</gene>
<keyword evidence="3" id="KW-1185">Reference proteome</keyword>
<sequence length="181" mass="21602">MKPTWQNIIELAKQYKSMKMEYWLNENLFTFSWWILFVTTIGIFIVWLVLLDKKRIIEILTYGFFVTGTAVMADAIGVALSLWHYPNTLLPLPLIVEVHRVQMPIIYMLIYQYFPAWKPFFIASVINGVVFAFILEPILVWLQIYEVDHWKHIYSFVPYILIAVVFKFIVNKLKQLDQNYK</sequence>
<feature type="transmembrane region" description="Helical" evidence="1">
    <location>
        <begin position="121"/>
        <end position="141"/>
    </location>
</feature>
<evidence type="ECO:0000313" key="3">
    <source>
        <dbReference type="Proteomes" id="UP000641206"/>
    </source>
</evidence>
<organism evidence="2 3">
    <name type="scientific">Oceanobacillus neutriphilus</name>
    <dbReference type="NCBI Taxonomy" id="531815"/>
    <lineage>
        <taxon>Bacteria</taxon>
        <taxon>Bacillati</taxon>
        <taxon>Bacillota</taxon>
        <taxon>Bacilli</taxon>
        <taxon>Bacillales</taxon>
        <taxon>Bacillaceae</taxon>
        <taxon>Oceanobacillus</taxon>
    </lineage>
</organism>
<feature type="transmembrane region" description="Helical" evidence="1">
    <location>
        <begin position="153"/>
        <end position="170"/>
    </location>
</feature>
<keyword evidence="1" id="KW-0812">Transmembrane</keyword>
<feature type="transmembrane region" description="Helical" evidence="1">
    <location>
        <begin position="89"/>
        <end position="109"/>
    </location>
</feature>
<protein>
    <submittedName>
        <fullName evidence="2">Uncharacterized protein</fullName>
    </submittedName>
</protein>
<reference evidence="3" key="1">
    <citation type="journal article" date="2019" name="Int. J. Syst. Evol. Microbiol.">
        <title>The Global Catalogue of Microorganisms (GCM) 10K type strain sequencing project: providing services to taxonomists for standard genome sequencing and annotation.</title>
        <authorList>
            <consortium name="The Broad Institute Genomics Platform"/>
            <consortium name="The Broad Institute Genome Sequencing Center for Infectious Disease"/>
            <person name="Wu L."/>
            <person name="Ma J."/>
        </authorList>
    </citation>
    <scope>NUCLEOTIDE SEQUENCE [LARGE SCALE GENOMIC DNA]</scope>
    <source>
        <strain evidence="3">CGMCC 1.7693</strain>
    </source>
</reference>
<evidence type="ECO:0000256" key="1">
    <source>
        <dbReference type="SAM" id="Phobius"/>
    </source>
</evidence>
<feature type="transmembrane region" description="Helical" evidence="1">
    <location>
        <begin position="31"/>
        <end position="50"/>
    </location>
</feature>
<keyword evidence="1" id="KW-1133">Transmembrane helix</keyword>
<proteinExistence type="predicted"/>
<comment type="caution">
    <text evidence="2">The sequence shown here is derived from an EMBL/GenBank/DDBJ whole genome shotgun (WGS) entry which is preliminary data.</text>
</comment>
<accession>A0ABQ2NQ33</accession>
<dbReference type="InterPro" id="IPR048147">
    <property type="entry name" value="CBO0543-like"/>
</dbReference>
<dbReference type="RefSeq" id="WP_188733438.1">
    <property type="nucleotide sequence ID" value="NZ_BMLW01000002.1"/>
</dbReference>